<feature type="compositionally biased region" description="Basic and acidic residues" evidence="1">
    <location>
        <begin position="554"/>
        <end position="583"/>
    </location>
</feature>
<feature type="compositionally biased region" description="Polar residues" evidence="1">
    <location>
        <begin position="315"/>
        <end position="324"/>
    </location>
</feature>
<protein>
    <submittedName>
        <fullName evidence="2">Uncharacterized protein</fullName>
    </submittedName>
</protein>
<accession>A0A9N8END8</accession>
<feature type="compositionally biased region" description="Polar residues" evidence="1">
    <location>
        <begin position="340"/>
        <end position="350"/>
    </location>
</feature>
<feature type="compositionally biased region" description="Polar residues" evidence="1">
    <location>
        <begin position="456"/>
        <end position="470"/>
    </location>
</feature>
<feature type="region of interest" description="Disordered" evidence="1">
    <location>
        <begin position="128"/>
        <end position="149"/>
    </location>
</feature>
<gene>
    <name evidence="2" type="ORF">SEMRO_1424_G271470.1</name>
</gene>
<dbReference type="EMBL" id="CAICTM010001422">
    <property type="protein sequence ID" value="CAB9523500.1"/>
    <property type="molecule type" value="Genomic_DNA"/>
</dbReference>
<name>A0A9N8END8_9STRA</name>
<feature type="region of interest" description="Disordered" evidence="1">
    <location>
        <begin position="406"/>
        <end position="439"/>
    </location>
</feature>
<evidence type="ECO:0000313" key="2">
    <source>
        <dbReference type="EMBL" id="CAB9523500.1"/>
    </source>
</evidence>
<evidence type="ECO:0000256" key="1">
    <source>
        <dbReference type="SAM" id="MobiDB-lite"/>
    </source>
</evidence>
<keyword evidence="3" id="KW-1185">Reference proteome</keyword>
<feature type="compositionally biased region" description="Basic and acidic residues" evidence="1">
    <location>
        <begin position="242"/>
        <end position="252"/>
    </location>
</feature>
<organism evidence="2 3">
    <name type="scientific">Seminavis robusta</name>
    <dbReference type="NCBI Taxonomy" id="568900"/>
    <lineage>
        <taxon>Eukaryota</taxon>
        <taxon>Sar</taxon>
        <taxon>Stramenopiles</taxon>
        <taxon>Ochrophyta</taxon>
        <taxon>Bacillariophyta</taxon>
        <taxon>Bacillariophyceae</taxon>
        <taxon>Bacillariophycidae</taxon>
        <taxon>Naviculales</taxon>
        <taxon>Naviculaceae</taxon>
        <taxon>Seminavis</taxon>
    </lineage>
</organism>
<feature type="region of interest" description="Disordered" evidence="1">
    <location>
        <begin position="456"/>
        <end position="608"/>
    </location>
</feature>
<feature type="region of interest" description="Disordered" evidence="1">
    <location>
        <begin position="284"/>
        <end position="389"/>
    </location>
</feature>
<feature type="compositionally biased region" description="Acidic residues" evidence="1">
    <location>
        <begin position="406"/>
        <end position="416"/>
    </location>
</feature>
<dbReference type="AlphaFoldDB" id="A0A9N8END8"/>
<feature type="compositionally biased region" description="Acidic residues" evidence="1">
    <location>
        <begin position="176"/>
        <end position="222"/>
    </location>
</feature>
<proteinExistence type="predicted"/>
<sequence>MVRQGVKTETSIKDLNCLAVSMTKSSSRTKNLHDTAKTLSTAGQSSLSNNSGSIFDFTPINGGSSSRQNKMNLSGSTSLMMADDSNNSSFSDLAKQSSRQSFESSYFGSSFDASFTASNSSLEWAEDEAFPKSSATASTTTTTNSSTPDISDFVVLSAFQIIEPSSTNSEAHQQEEGEAEEDDDDESHSEDEAFQEEEDDDEESDEEYEEEFPEVDFDDEDITQMALAAEDAEQFFAPSPRDSVKRGGENRRPSLQKIIKQPTTPAKTLEEQAAETALCQHLARSGIEVSSQRRGRARQRGSLIKHQPSPLLARGNSSRSSMTENDVEGLRQHCRRSLSRVRTPSRTPSVSAHGRAPSSRGRHLQQHHVAAGRDRSVSRDRSAATAPAPLEIRLDRPLLGKALLGDDDSEEEEEADPWACPWIGNKAKPPGAMDPTTKDFEAPIPVLCFMNDSSHQDSVMTPAQQSLASTKSRRRHRASIREKGPTAAASSKTKSRRSLRPTKSAEQERGTARTPRSSKRVSLKDCSARSNPEQRTLSLEERLGNLKDASARSNPERSTTRHSREEGSRGTSGSEKRRPSDSKQKRHRSKGKAATTIPPLSGMQEGKP</sequence>
<reference evidence="2" key="1">
    <citation type="submission" date="2020-06" db="EMBL/GenBank/DDBJ databases">
        <authorList>
            <consortium name="Plant Systems Biology data submission"/>
        </authorList>
    </citation>
    <scope>NUCLEOTIDE SEQUENCE</scope>
    <source>
        <strain evidence="2">D6</strain>
    </source>
</reference>
<feature type="region of interest" description="Disordered" evidence="1">
    <location>
        <begin position="165"/>
        <end position="271"/>
    </location>
</feature>
<evidence type="ECO:0000313" key="3">
    <source>
        <dbReference type="Proteomes" id="UP001153069"/>
    </source>
</evidence>
<comment type="caution">
    <text evidence="2">The sequence shown here is derived from an EMBL/GenBank/DDBJ whole genome shotgun (WGS) entry which is preliminary data.</text>
</comment>
<feature type="compositionally biased region" description="Polar residues" evidence="1">
    <location>
        <begin position="528"/>
        <end position="537"/>
    </location>
</feature>
<feature type="compositionally biased region" description="Basic and acidic residues" evidence="1">
    <location>
        <begin position="371"/>
        <end position="382"/>
    </location>
</feature>
<dbReference type="Proteomes" id="UP001153069">
    <property type="component" value="Unassembled WGS sequence"/>
</dbReference>
<feature type="compositionally biased region" description="Low complexity" evidence="1">
    <location>
        <begin position="133"/>
        <end position="147"/>
    </location>
</feature>